<protein>
    <recommendedName>
        <fullName evidence="1">MD-2-related lipid-recognition domain-containing protein</fullName>
    </recommendedName>
</protein>
<reference evidence="2 3" key="1">
    <citation type="submission" date="2023-11" db="EMBL/GenBank/DDBJ databases">
        <title>Halocaridina rubra genome assembly.</title>
        <authorList>
            <person name="Smith C."/>
        </authorList>
    </citation>
    <scope>NUCLEOTIDE SEQUENCE [LARGE SCALE GENOMIC DNA]</scope>
    <source>
        <strain evidence="2">EP-1</strain>
        <tissue evidence="2">Whole</tissue>
    </source>
</reference>
<dbReference type="Proteomes" id="UP001381693">
    <property type="component" value="Unassembled WGS sequence"/>
</dbReference>
<dbReference type="EMBL" id="JAXCGZ010003844">
    <property type="protein sequence ID" value="KAK7082939.1"/>
    <property type="molecule type" value="Genomic_DNA"/>
</dbReference>
<evidence type="ECO:0000313" key="2">
    <source>
        <dbReference type="EMBL" id="KAK7082939.1"/>
    </source>
</evidence>
<sequence length="93" mass="10201">MKSDIYAWVRIGLPSLGRREPTRIAMPGETNKPICQFTSPGCPVYPGVRTTISKTITIPPQARLAESPMLVELHISDPKGRIITCFRAPVIVG</sequence>
<name>A0AAN8XRL2_HALRR</name>
<keyword evidence="3" id="KW-1185">Reference proteome</keyword>
<dbReference type="Pfam" id="PF02221">
    <property type="entry name" value="E1_DerP2_DerF2"/>
    <property type="match status" value="1"/>
</dbReference>
<organism evidence="2 3">
    <name type="scientific">Halocaridina rubra</name>
    <name type="common">Hawaiian red shrimp</name>
    <dbReference type="NCBI Taxonomy" id="373956"/>
    <lineage>
        <taxon>Eukaryota</taxon>
        <taxon>Metazoa</taxon>
        <taxon>Ecdysozoa</taxon>
        <taxon>Arthropoda</taxon>
        <taxon>Crustacea</taxon>
        <taxon>Multicrustacea</taxon>
        <taxon>Malacostraca</taxon>
        <taxon>Eumalacostraca</taxon>
        <taxon>Eucarida</taxon>
        <taxon>Decapoda</taxon>
        <taxon>Pleocyemata</taxon>
        <taxon>Caridea</taxon>
        <taxon>Atyoidea</taxon>
        <taxon>Atyidae</taxon>
        <taxon>Halocaridina</taxon>
    </lineage>
</organism>
<dbReference type="AlphaFoldDB" id="A0AAN8XRL2"/>
<evidence type="ECO:0000313" key="3">
    <source>
        <dbReference type="Proteomes" id="UP001381693"/>
    </source>
</evidence>
<accession>A0AAN8XRL2</accession>
<feature type="domain" description="MD-2-related lipid-recognition" evidence="1">
    <location>
        <begin position="27"/>
        <end position="91"/>
    </location>
</feature>
<dbReference type="InterPro" id="IPR003172">
    <property type="entry name" value="ML_dom"/>
</dbReference>
<proteinExistence type="predicted"/>
<evidence type="ECO:0000259" key="1">
    <source>
        <dbReference type="Pfam" id="PF02221"/>
    </source>
</evidence>
<dbReference type="Gene3D" id="2.60.40.770">
    <property type="match status" value="1"/>
</dbReference>
<dbReference type="SUPFAM" id="SSF81296">
    <property type="entry name" value="E set domains"/>
    <property type="match status" value="1"/>
</dbReference>
<comment type="caution">
    <text evidence="2">The sequence shown here is derived from an EMBL/GenBank/DDBJ whole genome shotgun (WGS) entry which is preliminary data.</text>
</comment>
<gene>
    <name evidence="2" type="ORF">SK128_021942</name>
</gene>
<dbReference type="InterPro" id="IPR014756">
    <property type="entry name" value="Ig_E-set"/>
</dbReference>